<gene>
    <name evidence="1" type="ORF">K7432_018159</name>
</gene>
<keyword evidence="2" id="KW-1185">Reference proteome</keyword>
<sequence length="155" mass="18059">MPTDWIPVNVGARSLVELITYPKDQQEGIHVYHQVNPHPAEPWTELMKYVTHNTGRAIKMIPLQEWWTNLQHLGETNDELRGEDPIYMLLPYLEKVANSPSNSMEIRLDTKITCERSPTLSKECPIIDESIISRYITYWKHVGFLKDSDLLTIRN</sequence>
<dbReference type="Proteomes" id="UP001479436">
    <property type="component" value="Unassembled WGS sequence"/>
</dbReference>
<evidence type="ECO:0008006" key="3">
    <source>
        <dbReference type="Google" id="ProtNLM"/>
    </source>
</evidence>
<dbReference type="Gene3D" id="3.40.50.720">
    <property type="entry name" value="NAD(P)-binding Rossmann-like Domain"/>
    <property type="match status" value="1"/>
</dbReference>
<organism evidence="1 2">
    <name type="scientific">Basidiobolus ranarum</name>
    <dbReference type="NCBI Taxonomy" id="34480"/>
    <lineage>
        <taxon>Eukaryota</taxon>
        <taxon>Fungi</taxon>
        <taxon>Fungi incertae sedis</taxon>
        <taxon>Zoopagomycota</taxon>
        <taxon>Entomophthoromycotina</taxon>
        <taxon>Basidiobolomycetes</taxon>
        <taxon>Basidiobolales</taxon>
        <taxon>Basidiobolaceae</taxon>
        <taxon>Basidiobolus</taxon>
    </lineage>
</organism>
<evidence type="ECO:0000313" key="2">
    <source>
        <dbReference type="Proteomes" id="UP001479436"/>
    </source>
</evidence>
<protein>
    <recommendedName>
        <fullName evidence="3">Sulfotransferase</fullName>
    </recommendedName>
</protein>
<comment type="caution">
    <text evidence="1">The sequence shown here is derived from an EMBL/GenBank/DDBJ whole genome shotgun (WGS) entry which is preliminary data.</text>
</comment>
<proteinExistence type="predicted"/>
<reference evidence="1 2" key="1">
    <citation type="submission" date="2023-04" db="EMBL/GenBank/DDBJ databases">
        <title>Genome of Basidiobolus ranarum AG-B5.</title>
        <authorList>
            <person name="Stajich J.E."/>
            <person name="Carter-House D."/>
            <person name="Gryganskyi A."/>
        </authorList>
    </citation>
    <scope>NUCLEOTIDE SEQUENCE [LARGE SCALE GENOMIC DNA]</scope>
    <source>
        <strain evidence="1 2">AG-B5</strain>
    </source>
</reference>
<dbReference type="EMBL" id="JASJQH010012042">
    <property type="protein sequence ID" value="KAK9662465.1"/>
    <property type="molecule type" value="Genomic_DNA"/>
</dbReference>
<evidence type="ECO:0000313" key="1">
    <source>
        <dbReference type="EMBL" id="KAK9662465.1"/>
    </source>
</evidence>
<accession>A0ABR2VJF5</accession>
<name>A0ABR2VJF5_9FUNG</name>